<organism evidence="3 4">
    <name type="scientific">Ruminococcus gauvreauii</name>
    <dbReference type="NCBI Taxonomy" id="438033"/>
    <lineage>
        <taxon>Bacteria</taxon>
        <taxon>Bacillati</taxon>
        <taxon>Bacillota</taxon>
        <taxon>Clostridia</taxon>
        <taxon>Eubacteriales</taxon>
        <taxon>Oscillospiraceae</taxon>
        <taxon>Ruminococcus</taxon>
    </lineage>
</organism>
<comment type="similarity">
    <text evidence="1">Belongs to the short-chain dehydrogenases/reductases (SDR) family.</text>
</comment>
<dbReference type="PRINTS" id="PR00080">
    <property type="entry name" value="SDRFAMILY"/>
</dbReference>
<accession>A0ABY5VCS6</accession>
<dbReference type="PROSITE" id="PS00061">
    <property type="entry name" value="ADH_SHORT"/>
    <property type="match status" value="1"/>
</dbReference>
<protein>
    <submittedName>
        <fullName evidence="3">SDR family oxidoreductase</fullName>
    </submittedName>
</protein>
<name>A0ABY5VCS6_9FIRM</name>
<dbReference type="RefSeq" id="WP_049898285.1">
    <property type="nucleotide sequence ID" value="NZ_CABLBR010000024.1"/>
</dbReference>
<dbReference type="Gene3D" id="3.40.50.720">
    <property type="entry name" value="NAD(P)-binding Rossmann-like Domain"/>
    <property type="match status" value="1"/>
</dbReference>
<reference evidence="3" key="1">
    <citation type="journal article" date="2022" name="Cell">
        <title>Design, construction, and in vivo augmentation of a complex gut microbiome.</title>
        <authorList>
            <person name="Cheng A.G."/>
            <person name="Ho P.Y."/>
            <person name="Aranda-Diaz A."/>
            <person name="Jain S."/>
            <person name="Yu F.B."/>
            <person name="Meng X."/>
            <person name="Wang M."/>
            <person name="Iakiviak M."/>
            <person name="Nagashima K."/>
            <person name="Zhao A."/>
            <person name="Murugkar P."/>
            <person name="Patil A."/>
            <person name="Atabakhsh K."/>
            <person name="Weakley A."/>
            <person name="Yan J."/>
            <person name="Brumbaugh A.R."/>
            <person name="Higginbottom S."/>
            <person name="Dimas A."/>
            <person name="Shiver A.L."/>
            <person name="Deutschbauer A."/>
            <person name="Neff N."/>
            <person name="Sonnenburg J.L."/>
            <person name="Huang K.C."/>
            <person name="Fischbach M.A."/>
        </authorList>
    </citation>
    <scope>NUCLEOTIDE SEQUENCE</scope>
    <source>
        <strain evidence="3">DSM 19829</strain>
    </source>
</reference>
<dbReference type="PANTHER" id="PTHR24321">
    <property type="entry name" value="DEHYDROGENASES, SHORT CHAIN"/>
    <property type="match status" value="1"/>
</dbReference>
<dbReference type="PROSITE" id="PS51257">
    <property type="entry name" value="PROKAR_LIPOPROTEIN"/>
    <property type="match status" value="1"/>
</dbReference>
<dbReference type="EMBL" id="CP102290">
    <property type="protein sequence ID" value="UWP58291.1"/>
    <property type="molecule type" value="Genomic_DNA"/>
</dbReference>
<keyword evidence="4" id="KW-1185">Reference proteome</keyword>
<keyword evidence="2" id="KW-0560">Oxidoreductase</keyword>
<dbReference type="Proteomes" id="UP001060164">
    <property type="component" value="Chromosome"/>
</dbReference>
<dbReference type="PRINTS" id="PR00081">
    <property type="entry name" value="GDHRDH"/>
</dbReference>
<gene>
    <name evidence="3" type="ORF">NQ502_12985</name>
</gene>
<evidence type="ECO:0000256" key="2">
    <source>
        <dbReference type="ARBA" id="ARBA00023002"/>
    </source>
</evidence>
<dbReference type="InterPro" id="IPR036291">
    <property type="entry name" value="NAD(P)-bd_dom_sf"/>
</dbReference>
<dbReference type="InterPro" id="IPR002347">
    <property type="entry name" value="SDR_fam"/>
</dbReference>
<dbReference type="SUPFAM" id="SSF51735">
    <property type="entry name" value="NAD(P)-binding Rossmann-fold domains"/>
    <property type="match status" value="1"/>
</dbReference>
<evidence type="ECO:0000313" key="3">
    <source>
        <dbReference type="EMBL" id="UWP58291.1"/>
    </source>
</evidence>
<evidence type="ECO:0000256" key="1">
    <source>
        <dbReference type="ARBA" id="ARBA00006484"/>
    </source>
</evidence>
<proteinExistence type="inferred from homology"/>
<evidence type="ECO:0000313" key="4">
    <source>
        <dbReference type="Proteomes" id="UP001060164"/>
    </source>
</evidence>
<dbReference type="PANTHER" id="PTHR24321:SF8">
    <property type="entry name" value="ESTRADIOL 17-BETA-DEHYDROGENASE 8-RELATED"/>
    <property type="match status" value="1"/>
</dbReference>
<dbReference type="Pfam" id="PF13561">
    <property type="entry name" value="adh_short_C2"/>
    <property type="match status" value="1"/>
</dbReference>
<dbReference type="InterPro" id="IPR020904">
    <property type="entry name" value="Sc_DH/Rdtase_CS"/>
</dbReference>
<sequence length="269" mass="29241">MRTIEEEMRGKVAIVTGGNTGIGYGCAEAFADAGMKVVISARREKLGTEAAGKITERGGGECVFFPCDVSLPEQVKALVDFTVQKYGRLDAIVNNAGYVPPHQDCCDMSIESYENVIRCNLMGEFYGCHFAIPHLRKTKGAIVNMSSIISRVGQEQTCGYSSTKGGINSLTQTLSIEEARHGVRVNAICPGHIVTELFYTEMKRAADPEAYADRCDHYSWLGRGGTPEEVGKTALFLISPWAGYITGVCLNVSGGMEFGTIPKYYAFDE</sequence>